<dbReference type="Proteomes" id="UP001165060">
    <property type="component" value="Unassembled WGS sequence"/>
</dbReference>
<reference evidence="1 2" key="1">
    <citation type="journal article" date="2023" name="Commun. Biol.">
        <title>Genome analysis of Parmales, the sister group of diatoms, reveals the evolutionary specialization of diatoms from phago-mixotrophs to photoautotrophs.</title>
        <authorList>
            <person name="Ban H."/>
            <person name="Sato S."/>
            <person name="Yoshikawa S."/>
            <person name="Yamada K."/>
            <person name="Nakamura Y."/>
            <person name="Ichinomiya M."/>
            <person name="Sato N."/>
            <person name="Blanc-Mathieu R."/>
            <person name="Endo H."/>
            <person name="Kuwata A."/>
            <person name="Ogata H."/>
        </authorList>
    </citation>
    <scope>NUCLEOTIDE SEQUENCE [LARGE SCALE GENOMIC DNA]</scope>
</reference>
<keyword evidence="2" id="KW-1185">Reference proteome</keyword>
<organism evidence="1 2">
    <name type="scientific">Tetraparma gracilis</name>
    <dbReference type="NCBI Taxonomy" id="2962635"/>
    <lineage>
        <taxon>Eukaryota</taxon>
        <taxon>Sar</taxon>
        <taxon>Stramenopiles</taxon>
        <taxon>Ochrophyta</taxon>
        <taxon>Bolidophyceae</taxon>
        <taxon>Parmales</taxon>
        <taxon>Triparmaceae</taxon>
        <taxon>Tetraparma</taxon>
    </lineage>
</organism>
<dbReference type="Pfam" id="PF03645">
    <property type="entry name" value="Tctex-1"/>
    <property type="match status" value="1"/>
</dbReference>
<proteinExistence type="predicted"/>
<dbReference type="CDD" id="cd21459">
    <property type="entry name" value="DLC-like_TCTEX1D2"/>
    <property type="match status" value="1"/>
</dbReference>
<dbReference type="InterPro" id="IPR038586">
    <property type="entry name" value="Tctex-1-like_sf"/>
</dbReference>
<evidence type="ECO:0000313" key="1">
    <source>
        <dbReference type="EMBL" id="GMI22853.1"/>
    </source>
</evidence>
<name>A0ABQ6MAV2_9STRA</name>
<protein>
    <recommendedName>
        <fullName evidence="3">Dynein light chain</fullName>
    </recommendedName>
</protein>
<evidence type="ECO:0000313" key="2">
    <source>
        <dbReference type="Proteomes" id="UP001165060"/>
    </source>
</evidence>
<feature type="non-terminal residue" evidence="1">
    <location>
        <position position="1"/>
    </location>
</feature>
<evidence type="ECO:0008006" key="3">
    <source>
        <dbReference type="Google" id="ProtNLM"/>
    </source>
</evidence>
<dbReference type="InterPro" id="IPR005334">
    <property type="entry name" value="Tctex-1-like"/>
</dbReference>
<dbReference type="PANTHER" id="PTHR21255">
    <property type="entry name" value="T-COMPLEX-ASSOCIATED-TESTIS-EXPRESSED 1/ DYNEIN LIGHT CHAIN"/>
    <property type="match status" value="1"/>
</dbReference>
<dbReference type="PANTHER" id="PTHR21255:SF7">
    <property type="entry name" value="DYNEIN LIGHT CHAIN TCTEX-TYPE PROTEIN 2B"/>
    <property type="match status" value="1"/>
</dbReference>
<dbReference type="EMBL" id="BRYB01000105">
    <property type="protein sequence ID" value="GMI22853.1"/>
    <property type="molecule type" value="Genomic_DNA"/>
</dbReference>
<comment type="caution">
    <text evidence="1">The sequence shown here is derived from an EMBL/GenBank/DDBJ whole genome shotgun (WGS) entry which is preliminary data.</text>
</comment>
<gene>
    <name evidence="1" type="ORF">TeGR_g4468</name>
</gene>
<accession>A0ABQ6MAV2</accession>
<dbReference type="Gene3D" id="3.30.1140.40">
    <property type="entry name" value="Tctex-1"/>
    <property type="match status" value="1"/>
</dbReference>
<sequence length="108" mass="12268">HHHPPTPTPDPTGPAWNYSSDEASLLSKKISDEVKNRLRDLNLPRYKFMVQVVMGQKETDKEVTGDKHGGTHLGCRCFWDADTDQYSSVTTGNDNYFCCCTAYSVYQY</sequence>